<dbReference type="Proteomes" id="UP000887159">
    <property type="component" value="Unassembled WGS sequence"/>
</dbReference>
<dbReference type="AlphaFoldDB" id="A0A8X6WF89"/>
<keyword evidence="1" id="KW-1133">Transmembrane helix</keyword>
<sequence>MPLSRMENTTFAMPSIIDSHDMGLRTVYSPDARNSTPIQRSSQNLVRSSIPALVTYFTFVLVWPLLPPSSPLRGSVFRYLFSLILSLREFGYKRFISLAPVQSNFRFVQLPEAPHRRCGLCPAQICFSNGTTCSF</sequence>
<keyword evidence="3" id="KW-1185">Reference proteome</keyword>
<evidence type="ECO:0000256" key="1">
    <source>
        <dbReference type="SAM" id="Phobius"/>
    </source>
</evidence>
<dbReference type="EMBL" id="BMAU01021418">
    <property type="protein sequence ID" value="GFY33789.1"/>
    <property type="molecule type" value="Genomic_DNA"/>
</dbReference>
<name>A0A8X6WF89_TRICX</name>
<gene>
    <name evidence="2" type="ORF">TNCV_4595011</name>
</gene>
<evidence type="ECO:0000313" key="2">
    <source>
        <dbReference type="EMBL" id="GFY33789.1"/>
    </source>
</evidence>
<comment type="caution">
    <text evidence="2">The sequence shown here is derived from an EMBL/GenBank/DDBJ whole genome shotgun (WGS) entry which is preliminary data.</text>
</comment>
<keyword evidence="1" id="KW-0812">Transmembrane</keyword>
<organism evidence="2 3">
    <name type="scientific">Trichonephila clavipes</name>
    <name type="common">Golden silk orbweaver</name>
    <name type="synonym">Nephila clavipes</name>
    <dbReference type="NCBI Taxonomy" id="2585209"/>
    <lineage>
        <taxon>Eukaryota</taxon>
        <taxon>Metazoa</taxon>
        <taxon>Ecdysozoa</taxon>
        <taxon>Arthropoda</taxon>
        <taxon>Chelicerata</taxon>
        <taxon>Arachnida</taxon>
        <taxon>Araneae</taxon>
        <taxon>Araneomorphae</taxon>
        <taxon>Entelegynae</taxon>
        <taxon>Araneoidea</taxon>
        <taxon>Nephilidae</taxon>
        <taxon>Trichonephila</taxon>
    </lineage>
</organism>
<accession>A0A8X6WF89</accession>
<feature type="transmembrane region" description="Helical" evidence="1">
    <location>
        <begin position="45"/>
        <end position="66"/>
    </location>
</feature>
<keyword evidence="1" id="KW-0472">Membrane</keyword>
<proteinExistence type="predicted"/>
<protein>
    <submittedName>
        <fullName evidence="2">Uncharacterized protein</fullName>
    </submittedName>
</protein>
<reference evidence="2" key="1">
    <citation type="submission" date="2020-08" db="EMBL/GenBank/DDBJ databases">
        <title>Multicomponent nature underlies the extraordinary mechanical properties of spider dragline silk.</title>
        <authorList>
            <person name="Kono N."/>
            <person name="Nakamura H."/>
            <person name="Mori M."/>
            <person name="Yoshida Y."/>
            <person name="Ohtoshi R."/>
            <person name="Malay A.D."/>
            <person name="Moran D.A.P."/>
            <person name="Tomita M."/>
            <person name="Numata K."/>
            <person name="Arakawa K."/>
        </authorList>
    </citation>
    <scope>NUCLEOTIDE SEQUENCE</scope>
</reference>
<evidence type="ECO:0000313" key="3">
    <source>
        <dbReference type="Proteomes" id="UP000887159"/>
    </source>
</evidence>